<dbReference type="EMBL" id="CYPR01000187">
    <property type="protein sequence ID" value="CUH40072.1"/>
    <property type="molecule type" value="Genomic_DNA"/>
</dbReference>
<dbReference type="OrthoDB" id="8283038at2"/>
<dbReference type="STRING" id="313367.JSE7799_02801"/>
<evidence type="ECO:0000256" key="1">
    <source>
        <dbReference type="SAM" id="MobiDB-lite"/>
    </source>
</evidence>
<gene>
    <name evidence="2" type="ORF">JSE7799_02801</name>
</gene>
<reference evidence="2 3" key="1">
    <citation type="submission" date="2015-09" db="EMBL/GenBank/DDBJ databases">
        <authorList>
            <person name="Jackson K.R."/>
            <person name="Lunt B.L."/>
            <person name="Fisher J.N.B."/>
            <person name="Gardner A.V."/>
            <person name="Bailey M.E."/>
            <person name="Deus L.M."/>
            <person name="Earl A.S."/>
            <person name="Gibby P.D."/>
            <person name="Hartmann K.A."/>
            <person name="Liu J.E."/>
            <person name="Manci A.M."/>
            <person name="Nielsen D.A."/>
            <person name="Solomon M.B."/>
            <person name="Breakwell D.P."/>
            <person name="Burnett S.H."/>
            <person name="Grose J.H."/>
        </authorList>
    </citation>
    <scope>NUCLEOTIDE SEQUENCE [LARGE SCALE GENOMIC DNA]</scope>
    <source>
        <strain evidence="2 3">CECT 7799</strain>
    </source>
</reference>
<evidence type="ECO:0000313" key="2">
    <source>
        <dbReference type="EMBL" id="CUH40072.1"/>
    </source>
</evidence>
<accession>A0A0M7BE67</accession>
<organism evidence="2 3">
    <name type="scientific">Jannaschia seosinensis</name>
    <dbReference type="NCBI Taxonomy" id="313367"/>
    <lineage>
        <taxon>Bacteria</taxon>
        <taxon>Pseudomonadati</taxon>
        <taxon>Pseudomonadota</taxon>
        <taxon>Alphaproteobacteria</taxon>
        <taxon>Rhodobacterales</taxon>
        <taxon>Roseobacteraceae</taxon>
        <taxon>Jannaschia</taxon>
    </lineage>
</organism>
<sequence>MGVDRTTETIAHFIGLFETEVDEVRMREGYEAFKAFREGFLLDQIEALAVASEAELDPPAPPVKPIHMPLPDSILPPLPDAPPPLFSIPLPAAHDTLPPDEPRASPEQAALNTTLQSSQQMIALTTPLGSFYTMTVQTIRLRDDDVIGDGAFRDAAAHAADLQDVAAVAAVLHVPSFFASGSIPDGASTLAAMRELQAFGETPLGALAAVNMEGGHGSIVNGAAVAHLPEWQDSLPQYHQDAQERQEADAEPIIPDWAIKGLHTFDEPGPEGHSIVAGGNLLSNEAHLTISWIDAPAIVVGGDWIDLDVVSQVAMLSDRDMGARASDAGSNTVLQSVLVSEEARLAPWQEDRDVGATTGPVSISISHLTGDLLTVNHVTQVIEMTDNDQFGMTITAANSAFILGGNEVQNAMTLNAIGTAYDLILVGGDFVSLNTIHQTLVLQDDDRIDLSPGASEPLLQKPTLAGTATPGEETQGEGVRGIPPDLVTDGPEDRPAPDEMPDDGAPEVTAAEGNLLMNEVKLTQSGVDVRAELSEGLANIFAGRQGDMEALREKLMSDPLLAGLEHARILKIDGDLIQANVIEQIVHASDRDHIRVDGPAPAGLEVFAGSNALLNAASVDVHGVDSTVMTRGEGYSDLLIHQARLIEENDSDPDASSELVSEAVAFLMDDIGAGDADGLGDVFAGSAQGAAADAYDLMNNLVT</sequence>
<name>A0A0M7BE67_9RHOB</name>
<protein>
    <recommendedName>
        <fullName evidence="4">Type I secretion protein</fullName>
    </recommendedName>
</protein>
<keyword evidence="3" id="KW-1185">Reference proteome</keyword>
<evidence type="ECO:0008006" key="4">
    <source>
        <dbReference type="Google" id="ProtNLM"/>
    </source>
</evidence>
<dbReference type="AlphaFoldDB" id="A0A0M7BE67"/>
<dbReference type="RefSeq" id="WP_055664175.1">
    <property type="nucleotide sequence ID" value="NZ_CYPR01000187.1"/>
</dbReference>
<proteinExistence type="predicted"/>
<dbReference type="Proteomes" id="UP000049455">
    <property type="component" value="Unassembled WGS sequence"/>
</dbReference>
<evidence type="ECO:0000313" key="3">
    <source>
        <dbReference type="Proteomes" id="UP000049455"/>
    </source>
</evidence>
<feature type="region of interest" description="Disordered" evidence="1">
    <location>
        <begin position="452"/>
        <end position="507"/>
    </location>
</feature>